<organism evidence="1 2">
    <name type="scientific">Gymnopilus dilepis</name>
    <dbReference type="NCBI Taxonomy" id="231916"/>
    <lineage>
        <taxon>Eukaryota</taxon>
        <taxon>Fungi</taxon>
        <taxon>Dikarya</taxon>
        <taxon>Basidiomycota</taxon>
        <taxon>Agaricomycotina</taxon>
        <taxon>Agaricomycetes</taxon>
        <taxon>Agaricomycetidae</taxon>
        <taxon>Agaricales</taxon>
        <taxon>Agaricineae</taxon>
        <taxon>Hymenogastraceae</taxon>
        <taxon>Gymnopilus</taxon>
    </lineage>
</organism>
<sequence length="190" mass="21376">MPEVADLVATQVQNRATPEDERLLLPSDLSAEEQQTFSISAALTNCECKLLEGHAFDVLRDIQTIVKTLTNLYKEKKHNYGQLQQTRSSARIQEVIALRDANIREYNATRESLIRLGSITADDLLLRPLKKADTYRKQTTIKRAVGDTYRHDGLIWTNRGTMAGTQPASTSVITKPIIESLQAATFIYQQ</sequence>
<evidence type="ECO:0000313" key="1">
    <source>
        <dbReference type="EMBL" id="PPQ88252.1"/>
    </source>
</evidence>
<dbReference type="AlphaFoldDB" id="A0A409XBU7"/>
<proteinExistence type="predicted"/>
<protein>
    <submittedName>
        <fullName evidence="1">Uncharacterized protein</fullName>
    </submittedName>
</protein>
<feature type="non-terminal residue" evidence="1">
    <location>
        <position position="190"/>
    </location>
</feature>
<dbReference type="Proteomes" id="UP000284706">
    <property type="component" value="Unassembled WGS sequence"/>
</dbReference>
<dbReference type="EMBL" id="NHYE01003682">
    <property type="protein sequence ID" value="PPQ88252.1"/>
    <property type="molecule type" value="Genomic_DNA"/>
</dbReference>
<name>A0A409XBU7_9AGAR</name>
<keyword evidence="2" id="KW-1185">Reference proteome</keyword>
<dbReference type="OrthoDB" id="3053737at2759"/>
<reference evidence="1 2" key="1">
    <citation type="journal article" date="2018" name="Evol. Lett.">
        <title>Horizontal gene cluster transfer increased hallucinogenic mushroom diversity.</title>
        <authorList>
            <person name="Reynolds H.T."/>
            <person name="Vijayakumar V."/>
            <person name="Gluck-Thaler E."/>
            <person name="Korotkin H.B."/>
            <person name="Matheny P.B."/>
            <person name="Slot J.C."/>
        </authorList>
    </citation>
    <scope>NUCLEOTIDE SEQUENCE [LARGE SCALE GENOMIC DNA]</scope>
    <source>
        <strain evidence="1 2">SRW20</strain>
    </source>
</reference>
<accession>A0A409XBU7</accession>
<dbReference type="InParanoid" id="A0A409XBU7"/>
<evidence type="ECO:0000313" key="2">
    <source>
        <dbReference type="Proteomes" id="UP000284706"/>
    </source>
</evidence>
<comment type="caution">
    <text evidence="1">The sequence shown here is derived from an EMBL/GenBank/DDBJ whole genome shotgun (WGS) entry which is preliminary data.</text>
</comment>
<dbReference type="STRING" id="231916.A0A409XBU7"/>
<gene>
    <name evidence="1" type="ORF">CVT26_011344</name>
</gene>